<dbReference type="PROSITE" id="PS50172">
    <property type="entry name" value="BRCT"/>
    <property type="match status" value="1"/>
</dbReference>
<dbReference type="AlphaFoldDB" id="A0A158PEC9"/>
<dbReference type="STRING" id="334426.A0A158PEC9"/>
<dbReference type="EMBL" id="UYYA01000300">
    <property type="protein sequence ID" value="VDM53400.1"/>
    <property type="molecule type" value="Genomic_DNA"/>
</dbReference>
<dbReference type="SUPFAM" id="SSF52113">
    <property type="entry name" value="BRCT domain"/>
    <property type="match status" value="1"/>
</dbReference>
<feature type="domain" description="BRCT" evidence="5">
    <location>
        <begin position="344"/>
        <end position="423"/>
    </location>
</feature>
<dbReference type="PANTHER" id="PTHR24171">
    <property type="entry name" value="ANKYRIN REPEAT DOMAIN-CONTAINING PROTEIN 39-RELATED"/>
    <property type="match status" value="1"/>
</dbReference>
<dbReference type="GO" id="GO:0031436">
    <property type="term" value="C:BRCA1-BARD1 complex"/>
    <property type="evidence" value="ECO:0007669"/>
    <property type="project" value="TreeGrafter"/>
</dbReference>
<evidence type="ECO:0000259" key="5">
    <source>
        <dbReference type="PROSITE" id="PS50172"/>
    </source>
</evidence>
<keyword evidence="2 3" id="KW-0040">ANK repeat</keyword>
<dbReference type="InterPro" id="IPR036420">
    <property type="entry name" value="BRCT_dom_sf"/>
</dbReference>
<gene>
    <name evidence="6" type="ORF">ACOC_LOCUS1815</name>
</gene>
<dbReference type="PROSITE" id="PS50088">
    <property type="entry name" value="ANK_REPEAT"/>
    <property type="match status" value="1"/>
</dbReference>
<dbReference type="InterPro" id="IPR001357">
    <property type="entry name" value="BRCT_dom"/>
</dbReference>
<proteinExistence type="predicted"/>
<dbReference type="GO" id="GO:0004842">
    <property type="term" value="F:ubiquitin-protein transferase activity"/>
    <property type="evidence" value="ECO:0007669"/>
    <property type="project" value="TreeGrafter"/>
</dbReference>
<reference evidence="8" key="1">
    <citation type="submission" date="2016-04" db="UniProtKB">
        <authorList>
            <consortium name="WormBaseParasite"/>
        </authorList>
    </citation>
    <scope>IDENTIFICATION</scope>
</reference>
<organism evidence="8">
    <name type="scientific">Angiostrongylus costaricensis</name>
    <name type="common">Nematode worm</name>
    <dbReference type="NCBI Taxonomy" id="334426"/>
    <lineage>
        <taxon>Eukaryota</taxon>
        <taxon>Metazoa</taxon>
        <taxon>Ecdysozoa</taxon>
        <taxon>Nematoda</taxon>
        <taxon>Chromadorea</taxon>
        <taxon>Rhabditida</taxon>
        <taxon>Rhabditina</taxon>
        <taxon>Rhabditomorpha</taxon>
        <taxon>Strongyloidea</taxon>
        <taxon>Metastrongylidae</taxon>
        <taxon>Angiostrongylus</taxon>
    </lineage>
</organism>
<dbReference type="OrthoDB" id="194358at2759"/>
<sequence length="629" mass="70417">MEGQLESDLSEELSDTPPPQLTREVAVPENVAEHDALVESGEFVDNFSDQKLTATAKTSGLITVSLPQFVQPLMTSTQQPSLFLSQAAHARNDMFENEDKQEIRPYRSEKLCNYFVAKPKNTFHTRGHKVNVAPWLNLSGKKHTAVTEERVKMKCENNFSGTTVCRTSCETPRQGLKAEYYSNSRSRKSSFSTPKTGQCSSDPVIAAVIGGKLDDVQDAVEAGYDVNQRDDKKRTPLFIAVEMERLDICQCLVERGGAVINANCGSDCNTALHVAVSRGNEEIVKYLLSKGASKTIRNIRQQTPSQLAQPHSPLRLLVEKYRTHPKQPFVARLPDVYVVCISREIRKALSYHDLSIINKLMTVIDFCDETTTHYVVSVDADGACSSNADLLRAMMQNTRIMSTEWLNECIRQEKILPHTKSYEMSVLQEPGLFHGCIFYFLAKKYRGIDDRHLLRDLIRLGGGELSAREPKFVPNAPAPFHAPHLSSPLFIIYDVTVTANTGEKPCTIFSSVVDHIPSSRYATVRNNRASLCLYTPDFIPCPLFTYSRSARYSPVANLWAFSIHVLRLDGILALHATSLLQDCALSLCLSLKNAVGLFPPTRMEALHPAFFSVKFSQFVKLLQLKYEKL</sequence>
<protein>
    <submittedName>
        <fullName evidence="8">BRCT domain-containing protein</fullName>
    </submittedName>
</protein>
<dbReference type="SMART" id="SM00248">
    <property type="entry name" value="ANK"/>
    <property type="match status" value="2"/>
</dbReference>
<dbReference type="Pfam" id="PF12796">
    <property type="entry name" value="Ank_2"/>
    <property type="match status" value="1"/>
</dbReference>
<dbReference type="GO" id="GO:0085020">
    <property type="term" value="P:protein K6-linked ubiquitination"/>
    <property type="evidence" value="ECO:0007669"/>
    <property type="project" value="TreeGrafter"/>
</dbReference>
<keyword evidence="7" id="KW-1185">Reference proteome</keyword>
<name>A0A158PEC9_ANGCS</name>
<evidence type="ECO:0000313" key="8">
    <source>
        <dbReference type="WBParaSite" id="ACOC_0000181401-mRNA-1"/>
    </source>
</evidence>
<dbReference type="PROSITE" id="PS50297">
    <property type="entry name" value="ANK_REP_REGION"/>
    <property type="match status" value="1"/>
</dbReference>
<dbReference type="GO" id="GO:0070531">
    <property type="term" value="C:BRCA1-A complex"/>
    <property type="evidence" value="ECO:0007669"/>
    <property type="project" value="TreeGrafter"/>
</dbReference>
<evidence type="ECO:0000313" key="6">
    <source>
        <dbReference type="EMBL" id="VDM53400.1"/>
    </source>
</evidence>
<feature type="repeat" description="ANK" evidence="3">
    <location>
        <begin position="267"/>
        <end position="299"/>
    </location>
</feature>
<dbReference type="PANTHER" id="PTHR24171:SF8">
    <property type="entry name" value="BRCA1-ASSOCIATED RING DOMAIN PROTEIN 1"/>
    <property type="match status" value="1"/>
</dbReference>
<reference evidence="6 7" key="2">
    <citation type="submission" date="2018-11" db="EMBL/GenBank/DDBJ databases">
        <authorList>
            <consortium name="Pathogen Informatics"/>
        </authorList>
    </citation>
    <scope>NUCLEOTIDE SEQUENCE [LARGE SCALE GENOMIC DNA]</scope>
    <source>
        <strain evidence="6 7">Costa Rica</strain>
    </source>
</reference>
<dbReference type="Gene3D" id="3.40.50.10190">
    <property type="entry name" value="BRCT domain"/>
    <property type="match status" value="2"/>
</dbReference>
<evidence type="ECO:0000256" key="4">
    <source>
        <dbReference type="SAM" id="MobiDB-lite"/>
    </source>
</evidence>
<evidence type="ECO:0000256" key="2">
    <source>
        <dbReference type="ARBA" id="ARBA00023043"/>
    </source>
</evidence>
<accession>A0A158PEC9</accession>
<dbReference type="Proteomes" id="UP000267027">
    <property type="component" value="Unassembled WGS sequence"/>
</dbReference>
<feature type="region of interest" description="Disordered" evidence="4">
    <location>
        <begin position="1"/>
        <end position="21"/>
    </location>
</feature>
<dbReference type="SUPFAM" id="SSF48403">
    <property type="entry name" value="Ankyrin repeat"/>
    <property type="match status" value="1"/>
</dbReference>
<dbReference type="InterPro" id="IPR036770">
    <property type="entry name" value="Ankyrin_rpt-contain_sf"/>
</dbReference>
<evidence type="ECO:0000256" key="1">
    <source>
        <dbReference type="ARBA" id="ARBA00022737"/>
    </source>
</evidence>
<evidence type="ECO:0000313" key="7">
    <source>
        <dbReference type="Proteomes" id="UP000267027"/>
    </source>
</evidence>
<dbReference type="WBParaSite" id="ACOC_0000181401-mRNA-1">
    <property type="protein sequence ID" value="ACOC_0000181401-mRNA-1"/>
    <property type="gene ID" value="ACOC_0000181401"/>
</dbReference>
<keyword evidence="1" id="KW-0677">Repeat</keyword>
<dbReference type="Gene3D" id="1.25.40.20">
    <property type="entry name" value="Ankyrin repeat-containing domain"/>
    <property type="match status" value="1"/>
</dbReference>
<evidence type="ECO:0000256" key="3">
    <source>
        <dbReference type="PROSITE-ProRule" id="PRU00023"/>
    </source>
</evidence>
<dbReference type="InterPro" id="IPR002110">
    <property type="entry name" value="Ankyrin_rpt"/>
</dbReference>